<sequence>MPSRTIKILYFGPLAEITGKSDEHLEIKPGQTVKDLLDHLSNSYNALQDQSFKVAVDKSIVSETNQSIDEAAEIALLPPFSGG</sequence>
<dbReference type="InterPro" id="IPR044672">
    <property type="entry name" value="MOCS2A"/>
</dbReference>
<evidence type="ECO:0000256" key="3">
    <source>
        <dbReference type="ARBA" id="ARBA00024247"/>
    </source>
</evidence>
<comment type="caution">
    <text evidence="4">The sequence shown here is derived from an EMBL/GenBank/DDBJ whole genome shotgun (WGS) entry which is preliminary data.</text>
</comment>
<evidence type="ECO:0000256" key="2">
    <source>
        <dbReference type="ARBA" id="ARBA00024200"/>
    </source>
</evidence>
<dbReference type="InterPro" id="IPR016155">
    <property type="entry name" value="Mopterin_synth/thiamin_S_b"/>
</dbReference>
<dbReference type="SUPFAM" id="SSF54285">
    <property type="entry name" value="MoaD/ThiS"/>
    <property type="match status" value="1"/>
</dbReference>
<dbReference type="Pfam" id="PF02597">
    <property type="entry name" value="ThiS"/>
    <property type="match status" value="1"/>
</dbReference>
<proteinExistence type="inferred from homology"/>
<dbReference type="InterPro" id="IPR012675">
    <property type="entry name" value="Beta-grasp_dom_sf"/>
</dbReference>
<dbReference type="GO" id="GO:0006777">
    <property type="term" value="P:Mo-molybdopterin cofactor biosynthetic process"/>
    <property type="evidence" value="ECO:0007669"/>
    <property type="project" value="InterPro"/>
</dbReference>
<evidence type="ECO:0000313" key="5">
    <source>
        <dbReference type="Proteomes" id="UP000292262"/>
    </source>
</evidence>
<dbReference type="AlphaFoldDB" id="A0A4V2F5E4"/>
<dbReference type="Proteomes" id="UP000292262">
    <property type="component" value="Unassembled WGS sequence"/>
</dbReference>
<organism evidence="4 5">
    <name type="scientific">Aquimarina brevivitae</name>
    <dbReference type="NCBI Taxonomy" id="323412"/>
    <lineage>
        <taxon>Bacteria</taxon>
        <taxon>Pseudomonadati</taxon>
        <taxon>Bacteroidota</taxon>
        <taxon>Flavobacteriia</taxon>
        <taxon>Flavobacteriales</taxon>
        <taxon>Flavobacteriaceae</taxon>
        <taxon>Aquimarina</taxon>
    </lineage>
</organism>
<dbReference type="UniPathway" id="UPA00344"/>
<evidence type="ECO:0000313" key="4">
    <source>
        <dbReference type="EMBL" id="RZS92529.1"/>
    </source>
</evidence>
<reference evidence="4 5" key="1">
    <citation type="submission" date="2019-02" db="EMBL/GenBank/DDBJ databases">
        <title>Genomic Encyclopedia of Type Strains, Phase IV (KMG-IV): sequencing the most valuable type-strain genomes for metagenomic binning, comparative biology and taxonomic classification.</title>
        <authorList>
            <person name="Goeker M."/>
        </authorList>
    </citation>
    <scope>NUCLEOTIDE SEQUENCE [LARGE SCALE GENOMIC DNA]</scope>
    <source>
        <strain evidence="4 5">DSM 17196</strain>
    </source>
</reference>
<name>A0A4V2F5E4_9FLAO</name>
<dbReference type="PANTHER" id="PTHR33359:SF1">
    <property type="entry name" value="MOLYBDOPTERIN SYNTHASE SULFUR CARRIER SUBUNIT"/>
    <property type="match status" value="1"/>
</dbReference>
<dbReference type="OrthoDB" id="1191081at2"/>
<gene>
    <name evidence="4" type="ORF">EV197_2667</name>
</gene>
<keyword evidence="5" id="KW-1185">Reference proteome</keyword>
<dbReference type="GO" id="GO:1990133">
    <property type="term" value="C:molybdopterin adenylyltransferase complex"/>
    <property type="evidence" value="ECO:0007669"/>
    <property type="project" value="TreeGrafter"/>
</dbReference>
<dbReference type="InterPro" id="IPR003749">
    <property type="entry name" value="ThiS/MoaD-like"/>
</dbReference>
<keyword evidence="1" id="KW-0547">Nucleotide-binding</keyword>
<dbReference type="CDD" id="cd00754">
    <property type="entry name" value="Ubl_MoaD"/>
    <property type="match status" value="1"/>
</dbReference>
<protein>
    <recommendedName>
        <fullName evidence="3">Molybdopterin synthase sulfur carrier subunit</fullName>
    </recommendedName>
</protein>
<dbReference type="Gene3D" id="3.10.20.30">
    <property type="match status" value="1"/>
</dbReference>
<dbReference type="PANTHER" id="PTHR33359">
    <property type="entry name" value="MOLYBDOPTERIN SYNTHASE SULFUR CARRIER SUBUNIT"/>
    <property type="match status" value="1"/>
</dbReference>
<comment type="similarity">
    <text evidence="2">Belongs to the MoaD family.</text>
</comment>
<accession>A0A4V2F5E4</accession>
<evidence type="ECO:0000256" key="1">
    <source>
        <dbReference type="ARBA" id="ARBA00022741"/>
    </source>
</evidence>
<dbReference type="GO" id="GO:0000166">
    <property type="term" value="F:nucleotide binding"/>
    <property type="evidence" value="ECO:0007669"/>
    <property type="project" value="UniProtKB-KW"/>
</dbReference>
<dbReference type="RefSeq" id="WP_130287208.1">
    <property type="nucleotide sequence ID" value="NZ_SGXE01000003.1"/>
</dbReference>
<dbReference type="EMBL" id="SGXE01000003">
    <property type="protein sequence ID" value="RZS92529.1"/>
    <property type="molecule type" value="Genomic_DNA"/>
</dbReference>